<evidence type="ECO:0000313" key="3">
    <source>
        <dbReference type="Proteomes" id="UP000188543"/>
    </source>
</evidence>
<name>A0A1V2W201_9BURK</name>
<dbReference type="RefSeq" id="WP_077176549.1">
    <property type="nucleotide sequence ID" value="NZ_MUTB01000105.1"/>
</dbReference>
<dbReference type="AlphaFoldDB" id="A0A1V2W201"/>
<proteinExistence type="predicted"/>
<feature type="transmembrane region" description="Helical" evidence="1">
    <location>
        <begin position="53"/>
        <end position="71"/>
    </location>
</feature>
<organism evidence="2 3">
    <name type="scientific">Burkholderia cenocepacia</name>
    <dbReference type="NCBI Taxonomy" id="95486"/>
    <lineage>
        <taxon>Bacteria</taxon>
        <taxon>Pseudomonadati</taxon>
        <taxon>Pseudomonadota</taxon>
        <taxon>Betaproteobacteria</taxon>
        <taxon>Burkholderiales</taxon>
        <taxon>Burkholderiaceae</taxon>
        <taxon>Burkholderia</taxon>
        <taxon>Burkholderia cepacia complex</taxon>
    </lineage>
</organism>
<dbReference type="Proteomes" id="UP000188543">
    <property type="component" value="Unassembled WGS sequence"/>
</dbReference>
<keyword evidence="1" id="KW-0812">Transmembrane</keyword>
<protein>
    <submittedName>
        <fullName evidence="2">Uncharacterized protein</fullName>
    </submittedName>
</protein>
<evidence type="ECO:0000256" key="1">
    <source>
        <dbReference type="SAM" id="Phobius"/>
    </source>
</evidence>
<feature type="transmembrane region" description="Helical" evidence="1">
    <location>
        <begin position="12"/>
        <end position="33"/>
    </location>
</feature>
<dbReference type="EMBL" id="MUTJ01000061">
    <property type="protein sequence ID" value="ONU83304.1"/>
    <property type="molecule type" value="Genomic_DNA"/>
</dbReference>
<keyword evidence="1" id="KW-1133">Transmembrane helix</keyword>
<accession>A0A1V2W201</accession>
<sequence>MNPPSTLAFVLRWHGLAFVGGIALLILGLLGLLNFTPDPPGLPFQSLPDMLGIWPYMLGMAVGAFMAVRAWRRGSALRNGG</sequence>
<keyword evidence="1" id="KW-0472">Membrane</keyword>
<comment type="caution">
    <text evidence="2">The sequence shown here is derived from an EMBL/GenBank/DDBJ whole genome shotgun (WGS) entry which is preliminary data.</text>
</comment>
<reference evidence="2 3" key="1">
    <citation type="submission" date="2016-08" db="EMBL/GenBank/DDBJ databases">
        <authorList>
            <person name="Seilhamer J.J."/>
        </authorList>
    </citation>
    <scope>NUCLEOTIDE SEQUENCE [LARGE SCALE GENOMIC DNA]</scope>
    <source>
        <strain evidence="2 3">VC14762</strain>
    </source>
</reference>
<evidence type="ECO:0000313" key="2">
    <source>
        <dbReference type="EMBL" id="ONU83304.1"/>
    </source>
</evidence>
<gene>
    <name evidence="2" type="ORF">A8E72_20130</name>
</gene>